<keyword evidence="3 11" id="KW-0217">Developmental protein</keyword>
<dbReference type="STRING" id="62062.ENSHHUP00000047141"/>
<keyword evidence="13" id="KW-1185">Reference proteome</keyword>
<dbReference type="Ensembl" id="ENSHHUT00000048872.1">
    <property type="protein sequence ID" value="ENSHHUP00000047141.1"/>
    <property type="gene ID" value="ENSHHUG00000028664.1"/>
</dbReference>
<evidence type="ECO:0000256" key="6">
    <source>
        <dbReference type="ARBA" id="ARBA00022687"/>
    </source>
</evidence>
<dbReference type="GO" id="GO:0005125">
    <property type="term" value="F:cytokine activity"/>
    <property type="evidence" value="ECO:0007669"/>
    <property type="project" value="TreeGrafter"/>
</dbReference>
<name>A0A4W5N6F5_9TELE</name>
<evidence type="ECO:0000256" key="8">
    <source>
        <dbReference type="ARBA" id="ARBA00023157"/>
    </source>
</evidence>
<dbReference type="PRINTS" id="PR01349">
    <property type="entry name" value="WNTPROTEIN"/>
</dbReference>
<dbReference type="PANTHER" id="PTHR12027:SF93">
    <property type="entry name" value="PROTEIN WNT-2B"/>
    <property type="match status" value="1"/>
</dbReference>
<evidence type="ECO:0000256" key="11">
    <source>
        <dbReference type="RuleBase" id="RU003500"/>
    </source>
</evidence>
<dbReference type="Pfam" id="PF00110">
    <property type="entry name" value="wnt"/>
    <property type="match status" value="1"/>
</dbReference>
<evidence type="ECO:0000313" key="12">
    <source>
        <dbReference type="Ensembl" id="ENSHHUP00000047141.1"/>
    </source>
</evidence>
<dbReference type="InterPro" id="IPR018161">
    <property type="entry name" value="Wnt_CS"/>
</dbReference>
<keyword evidence="6 11" id="KW-0879">Wnt signaling pathway</keyword>
<dbReference type="GO" id="GO:0030182">
    <property type="term" value="P:neuron differentiation"/>
    <property type="evidence" value="ECO:0007669"/>
    <property type="project" value="TreeGrafter"/>
</dbReference>
<reference evidence="12" key="3">
    <citation type="submission" date="2025-09" db="UniProtKB">
        <authorList>
            <consortium name="Ensembl"/>
        </authorList>
    </citation>
    <scope>IDENTIFICATION</scope>
</reference>
<comment type="function">
    <text evidence="11">Ligand for members of the frizzled family of seven transmembrane receptors.</text>
</comment>
<dbReference type="InterPro" id="IPR009140">
    <property type="entry name" value="Wnt2"/>
</dbReference>
<protein>
    <recommendedName>
        <fullName evidence="11">Protein Wnt</fullName>
    </recommendedName>
</protein>
<evidence type="ECO:0000313" key="13">
    <source>
        <dbReference type="Proteomes" id="UP000314982"/>
    </source>
</evidence>
<dbReference type="PANTHER" id="PTHR12027">
    <property type="entry name" value="WNT RELATED"/>
    <property type="match status" value="1"/>
</dbReference>
<dbReference type="GeneTree" id="ENSGT00940000166225"/>
<organism evidence="12 13">
    <name type="scientific">Hucho hucho</name>
    <name type="common">huchen</name>
    <dbReference type="NCBI Taxonomy" id="62062"/>
    <lineage>
        <taxon>Eukaryota</taxon>
        <taxon>Metazoa</taxon>
        <taxon>Chordata</taxon>
        <taxon>Craniata</taxon>
        <taxon>Vertebrata</taxon>
        <taxon>Euteleostomi</taxon>
        <taxon>Actinopterygii</taxon>
        <taxon>Neopterygii</taxon>
        <taxon>Teleostei</taxon>
        <taxon>Protacanthopterygii</taxon>
        <taxon>Salmoniformes</taxon>
        <taxon>Salmonidae</taxon>
        <taxon>Salmoninae</taxon>
        <taxon>Hucho</taxon>
    </lineage>
</organism>
<dbReference type="AlphaFoldDB" id="A0A4W5N6F5"/>
<evidence type="ECO:0000256" key="7">
    <source>
        <dbReference type="ARBA" id="ARBA00022729"/>
    </source>
</evidence>
<dbReference type="GO" id="GO:0048513">
    <property type="term" value="P:animal organ development"/>
    <property type="evidence" value="ECO:0007669"/>
    <property type="project" value="UniProtKB-ARBA"/>
</dbReference>
<reference evidence="13" key="1">
    <citation type="submission" date="2018-06" db="EMBL/GenBank/DDBJ databases">
        <title>Genome assembly of Danube salmon.</title>
        <authorList>
            <person name="Macqueen D.J."/>
            <person name="Gundappa M.K."/>
        </authorList>
    </citation>
    <scope>NUCLEOTIDE SEQUENCE [LARGE SCALE GENOMIC DNA]</scope>
</reference>
<keyword evidence="8" id="KW-1015">Disulfide bond</keyword>
<keyword evidence="4" id="KW-0964">Secreted</keyword>
<evidence type="ECO:0000256" key="9">
    <source>
        <dbReference type="ARBA" id="ARBA00023180"/>
    </source>
</evidence>
<dbReference type="GO" id="GO:0060070">
    <property type="term" value="P:canonical Wnt signaling pathway"/>
    <property type="evidence" value="ECO:0007669"/>
    <property type="project" value="TreeGrafter"/>
</dbReference>
<dbReference type="SMART" id="SM00097">
    <property type="entry name" value="WNT1"/>
    <property type="match status" value="1"/>
</dbReference>
<proteinExistence type="inferred from homology"/>
<keyword evidence="10" id="KW-0449">Lipoprotein</keyword>
<dbReference type="GO" id="GO:0045165">
    <property type="term" value="P:cell fate commitment"/>
    <property type="evidence" value="ECO:0007669"/>
    <property type="project" value="TreeGrafter"/>
</dbReference>
<evidence type="ECO:0000256" key="4">
    <source>
        <dbReference type="ARBA" id="ARBA00022525"/>
    </source>
</evidence>
<sequence length="353" mass="39938">MFCFFKPRGYSRTRTGSRNGTISRHSSNSTSRLYFTFILMLLIFTPRVDSSWWYIGALGARVICDNIPGLVNKQRQLCQRHPDLMQSIGEGAKEWIRECQHQFRHHRWNCSTLDRDHTVFGRVMLRSSREAAFVYAISSAGVVYAITRACSQGDLKICSCDAQKRGQASDDRGEFDWGGCSDNINYGIKFTKTFVDAREKMVKDARALMNLHNNRCGRMAVKRFMKLECKCHGVSGSCALRTCWLAMSDFRRTGDYLRKKYNTAIEVTMNQDGTGFMVADNDFKGTTKNELVYVENSPDYCLMDRAAGGSTQAVKDQRVQRALEQLTGSGYDTLDVLCVTGIILISVRPMVIG</sequence>
<evidence type="ECO:0000256" key="1">
    <source>
        <dbReference type="ARBA" id="ARBA00004498"/>
    </source>
</evidence>
<dbReference type="GO" id="GO:0005615">
    <property type="term" value="C:extracellular space"/>
    <property type="evidence" value="ECO:0007669"/>
    <property type="project" value="TreeGrafter"/>
</dbReference>
<evidence type="ECO:0000256" key="5">
    <source>
        <dbReference type="ARBA" id="ARBA00022530"/>
    </source>
</evidence>
<keyword evidence="9" id="KW-0325">Glycoprotein</keyword>
<evidence type="ECO:0000256" key="2">
    <source>
        <dbReference type="ARBA" id="ARBA00005683"/>
    </source>
</evidence>
<dbReference type="PROSITE" id="PS00246">
    <property type="entry name" value="WNT1"/>
    <property type="match status" value="1"/>
</dbReference>
<dbReference type="PRINTS" id="PR01842">
    <property type="entry name" value="WNT2PROTEIN"/>
</dbReference>
<evidence type="ECO:0000256" key="10">
    <source>
        <dbReference type="ARBA" id="ARBA00023288"/>
    </source>
</evidence>
<dbReference type="InterPro" id="IPR005817">
    <property type="entry name" value="Wnt"/>
</dbReference>
<dbReference type="GO" id="GO:0005109">
    <property type="term" value="F:frizzled binding"/>
    <property type="evidence" value="ECO:0007669"/>
    <property type="project" value="TreeGrafter"/>
</dbReference>
<keyword evidence="7" id="KW-0732">Signal</keyword>
<evidence type="ECO:0000256" key="3">
    <source>
        <dbReference type="ARBA" id="ARBA00022473"/>
    </source>
</evidence>
<reference evidence="12" key="2">
    <citation type="submission" date="2025-08" db="UniProtKB">
        <authorList>
            <consortium name="Ensembl"/>
        </authorList>
    </citation>
    <scope>IDENTIFICATION</scope>
</reference>
<accession>A0A4W5N6F5</accession>
<keyword evidence="5" id="KW-0272">Extracellular matrix</keyword>
<dbReference type="Proteomes" id="UP000314982">
    <property type="component" value="Unassembled WGS sequence"/>
</dbReference>
<comment type="subcellular location">
    <subcellularLocation>
        <location evidence="1 11">Secreted</location>
        <location evidence="1 11">Extracellular space</location>
        <location evidence="1 11">Extracellular matrix</location>
    </subcellularLocation>
</comment>
<comment type="similarity">
    <text evidence="2 11">Belongs to the Wnt family.</text>
</comment>